<keyword evidence="3" id="KW-0805">Transcription regulation</keyword>
<dbReference type="GO" id="GO:0046695">
    <property type="term" value="C:SLIK (SAGA-like) complex"/>
    <property type="evidence" value="ECO:0007669"/>
    <property type="project" value="InterPro"/>
</dbReference>
<dbReference type="InterPro" id="IPR037796">
    <property type="entry name" value="TAF6"/>
</dbReference>
<dbReference type="GO" id="GO:0005669">
    <property type="term" value="C:transcription factor TFIID complex"/>
    <property type="evidence" value="ECO:0007669"/>
    <property type="project" value="InterPro"/>
</dbReference>
<gene>
    <name evidence="7" type="primary">TAF6L</name>
    <name evidence="7" type="ORF">g.21054</name>
</gene>
<accession>A0A6G1SKE4</accession>
<proteinExistence type="inferred from homology"/>
<dbReference type="InterPro" id="IPR009072">
    <property type="entry name" value="Histone-fold"/>
</dbReference>
<dbReference type="EMBL" id="GGYP01006097">
    <property type="protein sequence ID" value="MDE50868.1"/>
    <property type="molecule type" value="Transcribed_RNA"/>
</dbReference>
<evidence type="ECO:0000256" key="3">
    <source>
        <dbReference type="ARBA" id="ARBA00023015"/>
    </source>
</evidence>
<dbReference type="PANTHER" id="PTHR10221:SF22">
    <property type="entry name" value="TAF6-LIKE RNA POLYMERASE II P300_CBP-ASSOCIATED FACTOR-ASSOCIATED FACTOR 65 KDA SUBUNIT 6L"/>
    <property type="match status" value="1"/>
</dbReference>
<dbReference type="GO" id="GO:0003713">
    <property type="term" value="F:transcription coactivator activity"/>
    <property type="evidence" value="ECO:0007669"/>
    <property type="project" value="TreeGrafter"/>
</dbReference>
<dbReference type="GO" id="GO:0016251">
    <property type="term" value="F:RNA polymerase II general transcription initiation factor activity"/>
    <property type="evidence" value="ECO:0007669"/>
    <property type="project" value="InterPro"/>
</dbReference>
<dbReference type="GO" id="GO:0051123">
    <property type="term" value="P:RNA polymerase II preinitiation complex assembly"/>
    <property type="evidence" value="ECO:0007669"/>
    <property type="project" value="TreeGrafter"/>
</dbReference>
<name>A0A6G1SKE4_9ACAR</name>
<dbReference type="Pfam" id="PF02969">
    <property type="entry name" value="TAF"/>
    <property type="match status" value="1"/>
</dbReference>
<comment type="similarity">
    <text evidence="2">Belongs to the TAF6 family.</text>
</comment>
<evidence type="ECO:0000259" key="6">
    <source>
        <dbReference type="SMART" id="SM00803"/>
    </source>
</evidence>
<dbReference type="GO" id="GO:0046982">
    <property type="term" value="F:protein heterodimerization activity"/>
    <property type="evidence" value="ECO:0007669"/>
    <property type="project" value="InterPro"/>
</dbReference>
<evidence type="ECO:0000256" key="4">
    <source>
        <dbReference type="ARBA" id="ARBA00023163"/>
    </source>
</evidence>
<dbReference type="SMART" id="SM00803">
    <property type="entry name" value="TAF"/>
    <property type="match status" value="1"/>
</dbReference>
<dbReference type="PANTHER" id="PTHR10221">
    <property type="entry name" value="TRANSCRIPTION INITIATION FACTOR TFIID SUBUNIT 6"/>
    <property type="match status" value="1"/>
</dbReference>
<dbReference type="CDD" id="cd22932">
    <property type="entry name" value="HFD_TAF6L"/>
    <property type="match status" value="1"/>
</dbReference>
<dbReference type="GO" id="GO:0000124">
    <property type="term" value="C:SAGA complex"/>
    <property type="evidence" value="ECO:0007669"/>
    <property type="project" value="InterPro"/>
</dbReference>
<dbReference type="Gene3D" id="1.10.20.10">
    <property type="entry name" value="Histone, subunit A"/>
    <property type="match status" value="1"/>
</dbReference>
<evidence type="ECO:0000256" key="5">
    <source>
        <dbReference type="ARBA" id="ARBA00023242"/>
    </source>
</evidence>
<keyword evidence="4" id="KW-0804">Transcription</keyword>
<feature type="domain" description="TATA box binding protein associated factor (TAF) histone-like fold" evidence="6">
    <location>
        <begin position="12"/>
        <end position="73"/>
    </location>
</feature>
<protein>
    <submittedName>
        <fullName evidence="7">TAF6-like RNA polymerase II p300/CBP-associated factor-associated factor subunit 6L</fullName>
    </submittedName>
</protein>
<keyword evidence="5" id="KW-0539">Nucleus</keyword>
<evidence type="ECO:0000256" key="2">
    <source>
        <dbReference type="ARBA" id="ARBA00007688"/>
    </source>
</evidence>
<reference evidence="7" key="1">
    <citation type="submission" date="2018-10" db="EMBL/GenBank/DDBJ databases">
        <title>Transcriptome assembly of Aceria tosichella (Wheat curl mite) Type 2.</title>
        <authorList>
            <person name="Scully E.D."/>
            <person name="Geib S.M."/>
            <person name="Palmer N.A."/>
            <person name="Gupta A.K."/>
            <person name="Sarath G."/>
            <person name="Tatineni S."/>
        </authorList>
    </citation>
    <scope>NUCLEOTIDE SEQUENCE</scope>
    <source>
        <strain evidence="7">LincolnNE</strain>
    </source>
</reference>
<organism evidence="7">
    <name type="scientific">Aceria tosichella</name>
    <name type="common">wheat curl mite</name>
    <dbReference type="NCBI Taxonomy" id="561515"/>
    <lineage>
        <taxon>Eukaryota</taxon>
        <taxon>Metazoa</taxon>
        <taxon>Ecdysozoa</taxon>
        <taxon>Arthropoda</taxon>
        <taxon>Chelicerata</taxon>
        <taxon>Arachnida</taxon>
        <taxon>Acari</taxon>
        <taxon>Acariformes</taxon>
        <taxon>Trombidiformes</taxon>
        <taxon>Prostigmata</taxon>
        <taxon>Eupodina</taxon>
        <taxon>Eriophyoidea</taxon>
        <taxon>Eriophyidae</taxon>
        <taxon>Eriophyinae</taxon>
        <taxon>Aceriini</taxon>
        <taxon>Aceria</taxon>
    </lineage>
</organism>
<dbReference type="InterPro" id="IPR004823">
    <property type="entry name" value="TAF_TATA-bd_Histone-like_dom"/>
</dbReference>
<comment type="subcellular location">
    <subcellularLocation>
        <location evidence="1">Nucleus</location>
    </subcellularLocation>
</comment>
<evidence type="ECO:0000256" key="1">
    <source>
        <dbReference type="ARBA" id="ARBA00004123"/>
    </source>
</evidence>
<sequence length="151" mass="17143">MQDHSAQVPRVQVNSIKLMAEAAGIAEPSIEAATLISEDVTLRLKQIIIRAFRFMEHSNRKKLTCADINKSLRWSNCQPIFGYECDTNDRIRYSYLAEAQVFKYEDETVDLVEKYQQTSVNVKDLLTDEGCLEAVPELTIEALAINNQMGL</sequence>
<evidence type="ECO:0000313" key="7">
    <source>
        <dbReference type="EMBL" id="MDE50868.1"/>
    </source>
</evidence>
<dbReference type="AlphaFoldDB" id="A0A6G1SKE4"/>
<dbReference type="SUPFAM" id="SSF47113">
    <property type="entry name" value="Histone-fold"/>
    <property type="match status" value="1"/>
</dbReference>